<proteinExistence type="predicted"/>
<organism evidence="1">
    <name type="scientific">Rhizophora mucronata</name>
    <name type="common">Asiatic mangrove</name>
    <dbReference type="NCBI Taxonomy" id="61149"/>
    <lineage>
        <taxon>Eukaryota</taxon>
        <taxon>Viridiplantae</taxon>
        <taxon>Streptophyta</taxon>
        <taxon>Embryophyta</taxon>
        <taxon>Tracheophyta</taxon>
        <taxon>Spermatophyta</taxon>
        <taxon>Magnoliopsida</taxon>
        <taxon>eudicotyledons</taxon>
        <taxon>Gunneridae</taxon>
        <taxon>Pentapetalae</taxon>
        <taxon>rosids</taxon>
        <taxon>fabids</taxon>
        <taxon>Malpighiales</taxon>
        <taxon>Rhizophoraceae</taxon>
        <taxon>Rhizophora</taxon>
    </lineage>
</organism>
<dbReference type="EMBL" id="GGEC01044572">
    <property type="protein sequence ID" value="MBX25056.1"/>
    <property type="molecule type" value="Transcribed_RNA"/>
</dbReference>
<evidence type="ECO:0000313" key="1">
    <source>
        <dbReference type="EMBL" id="MBX25056.1"/>
    </source>
</evidence>
<sequence>MSRHEQIMKRHLPLSSSKVKVATLNPSITVQPYRKEAGMLSSYTSAKFLWSAVRRLVDNSFKVRKRIKKIL</sequence>
<accession>A0A2P2M499</accession>
<name>A0A2P2M499_RHIMU</name>
<dbReference type="AlphaFoldDB" id="A0A2P2M499"/>
<reference evidence="1" key="1">
    <citation type="submission" date="2018-02" db="EMBL/GenBank/DDBJ databases">
        <title>Rhizophora mucronata_Transcriptome.</title>
        <authorList>
            <person name="Meera S.P."/>
            <person name="Sreeshan A."/>
            <person name="Augustine A."/>
        </authorList>
    </citation>
    <scope>NUCLEOTIDE SEQUENCE</scope>
    <source>
        <tissue evidence="1">Leaf</tissue>
    </source>
</reference>
<protein>
    <submittedName>
        <fullName evidence="1">Uncharacterized protein</fullName>
    </submittedName>
</protein>